<feature type="compositionally biased region" description="Low complexity" evidence="1">
    <location>
        <begin position="41"/>
        <end position="58"/>
    </location>
</feature>
<evidence type="ECO:0000313" key="2">
    <source>
        <dbReference type="EMBL" id="AFE86136.1"/>
    </source>
</evidence>
<gene>
    <name evidence="2" type="ORF">phiKDA1_43</name>
</gene>
<sequence length="285" mass="29421">MTDTTTAAAAAPETTVLENVGGPKIPGGPGGPKAPNMQGVPQEQAATAAAPTPGAEPPAFDVEALAAALAKHGKPEAAEPQAEAQTELAETGNPAIDAGIAMLKQVSKLNDADMVRAIGKAVEYNDPNLIDSAFIKERFGEHAQYAELLAKAYLDDQIGQAQRAVTAAYDLVGGKENWETASQLFNAKAPEHVRAAARALANSGDVTGAAKLVVETVQGLGLIAKEAGILKGGAALDGALSAADFSKEYQALRKEAGNRSLESPKFSQRYQNLLSRRQAGKAKGV</sequence>
<accession>A0A0A6Z5D4</accession>
<organism evidence="2 3">
    <name type="scientific">Enterobacter phage phiKDA1</name>
    <dbReference type="NCBI Taxonomy" id="1147139"/>
    <lineage>
        <taxon>Viruses</taxon>
        <taxon>Duplodnaviria</taxon>
        <taxon>Heunggongvirae</taxon>
        <taxon>Uroviricota</taxon>
        <taxon>Caudoviricetes</taxon>
        <taxon>Autographivirales</taxon>
        <taxon>Autoscriptoviridae</taxon>
        <taxon>Slopekvirinae</taxon>
        <taxon>Koutsourovirus</taxon>
        <taxon>Koutsourovirus Pec</taxon>
        <taxon>Koutsourovirus KDA1</taxon>
    </lineage>
</organism>
<protein>
    <submittedName>
        <fullName evidence="2">Scaffolding protein</fullName>
    </submittedName>
</protein>
<dbReference type="Proteomes" id="UP000030740">
    <property type="component" value="Segment"/>
</dbReference>
<feature type="compositionally biased region" description="Low complexity" evidence="1">
    <location>
        <begin position="1"/>
        <end position="15"/>
    </location>
</feature>
<keyword evidence="3" id="KW-1185">Reference proteome</keyword>
<evidence type="ECO:0000313" key="3">
    <source>
        <dbReference type="Proteomes" id="UP000030740"/>
    </source>
</evidence>
<feature type="region of interest" description="Disordered" evidence="1">
    <location>
        <begin position="1"/>
        <end position="58"/>
    </location>
</feature>
<name>A0A0A6Z5D4_9CAUD</name>
<evidence type="ECO:0000256" key="1">
    <source>
        <dbReference type="SAM" id="MobiDB-lite"/>
    </source>
</evidence>
<reference evidence="2 3" key="1">
    <citation type="submission" date="2011-12" db="EMBL/GenBank/DDBJ databases">
        <title>Genome of multiresistant Enterobacter cloacae podovirus phiKDA1 - a new EPS depolymerase producing member of phiKMV supergroup.</title>
        <authorList>
            <person name="Dabrowski K."/>
            <person name="Hejnowicz M.S."/>
            <person name="Gajewska J."/>
            <person name="Lobocka M.B."/>
        </authorList>
    </citation>
    <scope>NUCLEOTIDE SEQUENCE [LARGE SCALE GENOMIC DNA]</scope>
</reference>
<feature type="compositionally biased region" description="Low complexity" evidence="1">
    <location>
        <begin position="78"/>
        <end position="89"/>
    </location>
</feature>
<feature type="region of interest" description="Disordered" evidence="1">
    <location>
        <begin position="70"/>
        <end position="89"/>
    </location>
</feature>
<dbReference type="EMBL" id="JQ267518">
    <property type="protein sequence ID" value="AFE86136.1"/>
    <property type="molecule type" value="Genomic_DNA"/>
</dbReference>
<proteinExistence type="predicted"/>